<feature type="domain" description="Retrotransposon gag" evidence="2">
    <location>
        <begin position="151"/>
        <end position="244"/>
    </location>
</feature>
<name>A0A811MP96_9POAL</name>
<gene>
    <name evidence="3" type="ORF">NCGR_LOCUS5056</name>
</gene>
<keyword evidence="4" id="KW-1185">Reference proteome</keyword>
<dbReference type="InterPro" id="IPR005162">
    <property type="entry name" value="Retrotrans_gag_dom"/>
</dbReference>
<protein>
    <recommendedName>
        <fullName evidence="2">Retrotransposon gag domain-containing protein</fullName>
    </recommendedName>
</protein>
<organism evidence="3 4">
    <name type="scientific">Miscanthus lutarioriparius</name>
    <dbReference type="NCBI Taxonomy" id="422564"/>
    <lineage>
        <taxon>Eukaryota</taxon>
        <taxon>Viridiplantae</taxon>
        <taxon>Streptophyta</taxon>
        <taxon>Embryophyta</taxon>
        <taxon>Tracheophyta</taxon>
        <taxon>Spermatophyta</taxon>
        <taxon>Magnoliopsida</taxon>
        <taxon>Liliopsida</taxon>
        <taxon>Poales</taxon>
        <taxon>Poaceae</taxon>
        <taxon>PACMAD clade</taxon>
        <taxon>Panicoideae</taxon>
        <taxon>Andropogonodae</taxon>
        <taxon>Andropogoneae</taxon>
        <taxon>Saccharinae</taxon>
        <taxon>Miscanthus</taxon>
    </lineage>
</organism>
<feature type="compositionally biased region" description="Basic and acidic residues" evidence="1">
    <location>
        <begin position="314"/>
        <end position="327"/>
    </location>
</feature>
<dbReference type="Pfam" id="PF03732">
    <property type="entry name" value="Retrotrans_gag"/>
    <property type="match status" value="1"/>
</dbReference>
<dbReference type="EMBL" id="CAJGYO010000001">
    <property type="protein sequence ID" value="CAD6207528.1"/>
    <property type="molecule type" value="Genomic_DNA"/>
</dbReference>
<proteinExistence type="predicted"/>
<accession>A0A811MP96</accession>
<feature type="compositionally biased region" description="Polar residues" evidence="1">
    <location>
        <begin position="93"/>
        <end position="114"/>
    </location>
</feature>
<evidence type="ECO:0000313" key="3">
    <source>
        <dbReference type="EMBL" id="CAD6207528.1"/>
    </source>
</evidence>
<dbReference type="AlphaFoldDB" id="A0A811MP96"/>
<sequence length="344" mass="38233">MTSPEEQFGQILALLSENSKGIIDLKLSMSEMKGAKADLEAWKPKVDHRVSDLEVVVNHLGERIEKLYNHTVHSAKSLMLGDGEVEHSDSDPSKSGGSVVSDSAQLGPTPSGATSEPSGHHEEPHHRSAGFGMVYTTLTPTPVTESNLWVRIATMNLTGSASLWLQTVQPAVYSMSWADFSATICARFDRDEHNHLLRPFFHIRQLSNVIEYIEHFCDLTHQILAHDPSLPPSVITNRFINGLKKEIKAIIMVHRPQDLDSASSLALLQEEAMMDNIPIRRHDSSSSGRKYYQEPTRVHGFTVGHSPKFSPSPGEDRRNVEGNKQKVDDKLVALKSFRKSKGCI</sequence>
<comment type="caution">
    <text evidence="3">The sequence shown here is derived from an EMBL/GenBank/DDBJ whole genome shotgun (WGS) entry which is preliminary data.</text>
</comment>
<reference evidence="3" key="1">
    <citation type="submission" date="2020-10" db="EMBL/GenBank/DDBJ databases">
        <authorList>
            <person name="Han B."/>
            <person name="Lu T."/>
            <person name="Zhao Q."/>
            <person name="Huang X."/>
            <person name="Zhao Y."/>
        </authorList>
    </citation>
    <scope>NUCLEOTIDE SEQUENCE</scope>
</reference>
<evidence type="ECO:0000256" key="1">
    <source>
        <dbReference type="SAM" id="MobiDB-lite"/>
    </source>
</evidence>
<dbReference type="OrthoDB" id="721017at2759"/>
<feature type="region of interest" description="Disordered" evidence="1">
    <location>
        <begin position="83"/>
        <end position="127"/>
    </location>
</feature>
<dbReference type="Proteomes" id="UP000604825">
    <property type="component" value="Unassembled WGS sequence"/>
</dbReference>
<feature type="region of interest" description="Disordered" evidence="1">
    <location>
        <begin position="300"/>
        <end position="327"/>
    </location>
</feature>
<evidence type="ECO:0000313" key="4">
    <source>
        <dbReference type="Proteomes" id="UP000604825"/>
    </source>
</evidence>
<evidence type="ECO:0000259" key="2">
    <source>
        <dbReference type="Pfam" id="PF03732"/>
    </source>
</evidence>